<keyword evidence="2" id="KW-1185">Reference proteome</keyword>
<gene>
    <name evidence="1" type="ORF">IEE83_08345</name>
</gene>
<dbReference type="EMBL" id="JACYGY010000001">
    <property type="protein sequence ID" value="MBE9461890.1"/>
    <property type="molecule type" value="Genomic_DNA"/>
</dbReference>
<evidence type="ECO:0000313" key="1">
    <source>
        <dbReference type="EMBL" id="MBE9461890.1"/>
    </source>
</evidence>
<dbReference type="Proteomes" id="UP000634134">
    <property type="component" value="Unassembled WGS sequence"/>
</dbReference>
<accession>A0ABR9W8V0</accession>
<name>A0ABR9W8V0_9BACT</name>
<dbReference type="SUPFAM" id="SSF54427">
    <property type="entry name" value="NTF2-like"/>
    <property type="match status" value="1"/>
</dbReference>
<evidence type="ECO:0000313" key="2">
    <source>
        <dbReference type="Proteomes" id="UP000634134"/>
    </source>
</evidence>
<proteinExistence type="predicted"/>
<protein>
    <submittedName>
        <fullName evidence="1">Uncharacterized protein</fullName>
    </submittedName>
</protein>
<dbReference type="Gene3D" id="3.10.450.50">
    <property type="match status" value="1"/>
</dbReference>
<reference evidence="2" key="1">
    <citation type="submission" date="2023-07" db="EMBL/GenBank/DDBJ databases">
        <title>Dyadobacter sp. nov 'subterranea' isolated from contaminted grondwater.</title>
        <authorList>
            <person name="Szabo I."/>
            <person name="Al-Omari J."/>
            <person name="Szerdahelyi S.G."/>
            <person name="Rado J."/>
        </authorList>
    </citation>
    <scope>NUCLEOTIDE SEQUENCE [LARGE SCALE GENOMIC DNA]</scope>
    <source>
        <strain evidence="2">UP-52</strain>
    </source>
</reference>
<sequence>MNKHPLREFKETPGASLEGLQSLLAEDVVFSSPIFTREVVGKEMVSKVMLTSTTVRDGKFTHEFKQGNETVLIWEGFIDGHKLVSFELIVDDEEGKIKYRSVAFKPYPVITLFRSAMYELLKDMIPEDMWELQKNNLGNIVTNN</sequence>
<dbReference type="InterPro" id="IPR032710">
    <property type="entry name" value="NTF2-like_dom_sf"/>
</dbReference>
<dbReference type="RefSeq" id="WP_194120136.1">
    <property type="nucleotide sequence ID" value="NZ_JACYGY010000001.1"/>
</dbReference>
<organism evidence="1 2">
    <name type="scientific">Dyadobacter subterraneus</name>
    <dbReference type="NCBI Taxonomy" id="2773304"/>
    <lineage>
        <taxon>Bacteria</taxon>
        <taxon>Pseudomonadati</taxon>
        <taxon>Bacteroidota</taxon>
        <taxon>Cytophagia</taxon>
        <taxon>Cytophagales</taxon>
        <taxon>Spirosomataceae</taxon>
        <taxon>Dyadobacter</taxon>
    </lineage>
</organism>
<comment type="caution">
    <text evidence="1">The sequence shown here is derived from an EMBL/GenBank/DDBJ whole genome shotgun (WGS) entry which is preliminary data.</text>
</comment>